<evidence type="ECO:0000313" key="10">
    <source>
        <dbReference type="Proteomes" id="UP000758603"/>
    </source>
</evidence>
<feature type="transmembrane region" description="Helical" evidence="8">
    <location>
        <begin position="170"/>
        <end position="190"/>
    </location>
</feature>
<sequence>MASAVRLDRLEGVPLTKIPHWRLVYSQAGTTHNVINYCYPGSGTGDDQYIVHWIPDDPRNPKNFSTVKMWSVTFAVSMTTLAIALVSTVYSGGVTQIIAEFHVSGEVAILGVSLFVVGFAVSSLLWAPLTELFRRQSLLLLRFLAGTFGSSPLTNAGGVIADMFPASERGLATVIFAAAPFLGPVIGHNAGGFLGAAAGWRWIMGLLAAFSSIVWIIGSLTVPETYAPILLRLESMKVVLSRPWTLLFKEPIVSVLSIYVAIIYGTLYMLFAAFPIVYQRGRGWGQGVGALPFLGIMVGMLISIIYTVFSNNHYKKLQEQKGGIAPPEICLLPNGCICIPSVHYMASVAAGVPFGFGMVLVFLSIMNYLINSYTVFAASVLAANSVLRSLTGAAFPLFTTYMYNSLGIHWASSVPAFLALACVPFPFLFYIYGAAIPERCKYSAESTELATRLIQQDKNGFSTRAGPQAEPIMNPEASLSAVRK</sequence>
<evidence type="ECO:0000256" key="2">
    <source>
        <dbReference type="ARBA" id="ARBA00022448"/>
    </source>
</evidence>
<dbReference type="InterPro" id="IPR011701">
    <property type="entry name" value="MFS"/>
</dbReference>
<keyword evidence="6 8" id="KW-0472">Membrane</keyword>
<dbReference type="SUPFAM" id="SSF103473">
    <property type="entry name" value="MFS general substrate transporter"/>
    <property type="match status" value="1"/>
</dbReference>
<feature type="transmembrane region" description="Helical" evidence="8">
    <location>
        <begin position="69"/>
        <end position="87"/>
    </location>
</feature>
<dbReference type="Proteomes" id="UP000758603">
    <property type="component" value="Unassembled WGS sequence"/>
</dbReference>
<keyword evidence="2" id="KW-0813">Transport</keyword>
<organism evidence="9 10">
    <name type="scientific">Truncatella angustata</name>
    <dbReference type="NCBI Taxonomy" id="152316"/>
    <lineage>
        <taxon>Eukaryota</taxon>
        <taxon>Fungi</taxon>
        <taxon>Dikarya</taxon>
        <taxon>Ascomycota</taxon>
        <taxon>Pezizomycotina</taxon>
        <taxon>Sordariomycetes</taxon>
        <taxon>Xylariomycetidae</taxon>
        <taxon>Amphisphaeriales</taxon>
        <taxon>Sporocadaceae</taxon>
        <taxon>Truncatella</taxon>
    </lineage>
</organism>
<dbReference type="InterPro" id="IPR036259">
    <property type="entry name" value="MFS_trans_sf"/>
</dbReference>
<keyword evidence="3" id="KW-1003">Cell membrane</keyword>
<evidence type="ECO:0000256" key="3">
    <source>
        <dbReference type="ARBA" id="ARBA00022475"/>
    </source>
</evidence>
<feature type="transmembrane region" description="Helical" evidence="8">
    <location>
        <begin position="139"/>
        <end position="164"/>
    </location>
</feature>
<dbReference type="OrthoDB" id="446368at2759"/>
<evidence type="ECO:0000256" key="4">
    <source>
        <dbReference type="ARBA" id="ARBA00022692"/>
    </source>
</evidence>
<feature type="transmembrane region" description="Helical" evidence="8">
    <location>
        <begin position="342"/>
        <end position="363"/>
    </location>
</feature>
<dbReference type="Pfam" id="PF07690">
    <property type="entry name" value="MFS_1"/>
    <property type="match status" value="1"/>
</dbReference>
<dbReference type="Gene3D" id="1.20.1250.20">
    <property type="entry name" value="MFS general substrate transporter like domains"/>
    <property type="match status" value="1"/>
</dbReference>
<comment type="caution">
    <text evidence="9">The sequence shown here is derived from an EMBL/GenBank/DDBJ whole genome shotgun (WGS) entry which is preliminary data.</text>
</comment>
<proteinExistence type="predicted"/>
<evidence type="ECO:0000256" key="5">
    <source>
        <dbReference type="ARBA" id="ARBA00022989"/>
    </source>
</evidence>
<dbReference type="GO" id="GO:0022857">
    <property type="term" value="F:transmembrane transporter activity"/>
    <property type="evidence" value="ECO:0007669"/>
    <property type="project" value="InterPro"/>
</dbReference>
<dbReference type="RefSeq" id="XP_045956911.1">
    <property type="nucleotide sequence ID" value="XM_046104880.1"/>
</dbReference>
<dbReference type="GeneID" id="70133771"/>
<comment type="subcellular location">
    <subcellularLocation>
        <location evidence="1">Cell membrane</location>
        <topology evidence="1">Multi-pass membrane protein</topology>
    </subcellularLocation>
</comment>
<dbReference type="PANTHER" id="PTHR23502">
    <property type="entry name" value="MAJOR FACILITATOR SUPERFAMILY"/>
    <property type="match status" value="1"/>
</dbReference>
<keyword evidence="4 8" id="KW-0812">Transmembrane</keyword>
<protein>
    <submittedName>
        <fullName evidence="9">Major facilitator superfamily domain-containing protein</fullName>
    </submittedName>
</protein>
<evidence type="ECO:0000256" key="6">
    <source>
        <dbReference type="ARBA" id="ARBA00023136"/>
    </source>
</evidence>
<dbReference type="GO" id="GO:0005886">
    <property type="term" value="C:plasma membrane"/>
    <property type="evidence" value="ECO:0007669"/>
    <property type="project" value="UniProtKB-SubCell"/>
</dbReference>
<feature type="transmembrane region" description="Helical" evidence="8">
    <location>
        <begin position="375"/>
        <end position="398"/>
    </location>
</feature>
<reference evidence="9" key="1">
    <citation type="journal article" date="2021" name="Nat. Commun.">
        <title>Genetic determinants of endophytism in the Arabidopsis root mycobiome.</title>
        <authorList>
            <person name="Mesny F."/>
            <person name="Miyauchi S."/>
            <person name="Thiergart T."/>
            <person name="Pickel B."/>
            <person name="Atanasova L."/>
            <person name="Karlsson M."/>
            <person name="Huettel B."/>
            <person name="Barry K.W."/>
            <person name="Haridas S."/>
            <person name="Chen C."/>
            <person name="Bauer D."/>
            <person name="Andreopoulos W."/>
            <person name="Pangilinan J."/>
            <person name="LaButti K."/>
            <person name="Riley R."/>
            <person name="Lipzen A."/>
            <person name="Clum A."/>
            <person name="Drula E."/>
            <person name="Henrissat B."/>
            <person name="Kohler A."/>
            <person name="Grigoriev I.V."/>
            <person name="Martin F.M."/>
            <person name="Hacquard S."/>
        </authorList>
    </citation>
    <scope>NUCLEOTIDE SEQUENCE</scope>
    <source>
        <strain evidence="9">MPI-SDFR-AT-0073</strain>
    </source>
</reference>
<evidence type="ECO:0000256" key="1">
    <source>
        <dbReference type="ARBA" id="ARBA00004651"/>
    </source>
</evidence>
<dbReference type="PANTHER" id="PTHR23502:SF186">
    <property type="entry name" value="MAJOR FACILITATOR SUPERFAMILY (MFS) PROFILE DOMAIN-CONTAINING PROTEIN"/>
    <property type="match status" value="1"/>
</dbReference>
<dbReference type="CDD" id="cd17323">
    <property type="entry name" value="MFS_Tpo1_MDR_like"/>
    <property type="match status" value="1"/>
</dbReference>
<feature type="region of interest" description="Disordered" evidence="7">
    <location>
        <begin position="461"/>
        <end position="484"/>
    </location>
</feature>
<feature type="transmembrane region" description="Helical" evidence="8">
    <location>
        <begin position="252"/>
        <end position="278"/>
    </location>
</feature>
<gene>
    <name evidence="9" type="ORF">BKA67DRAFT_592931</name>
</gene>
<evidence type="ECO:0000256" key="8">
    <source>
        <dbReference type="SAM" id="Phobius"/>
    </source>
</evidence>
<evidence type="ECO:0000313" key="9">
    <source>
        <dbReference type="EMBL" id="KAH6652634.1"/>
    </source>
</evidence>
<keyword evidence="5 8" id="KW-1133">Transmembrane helix</keyword>
<feature type="transmembrane region" description="Helical" evidence="8">
    <location>
        <begin position="107"/>
        <end position="127"/>
    </location>
</feature>
<name>A0A9P8UIB9_9PEZI</name>
<feature type="transmembrane region" description="Helical" evidence="8">
    <location>
        <begin position="202"/>
        <end position="222"/>
    </location>
</feature>
<feature type="transmembrane region" description="Helical" evidence="8">
    <location>
        <begin position="290"/>
        <end position="309"/>
    </location>
</feature>
<keyword evidence="10" id="KW-1185">Reference proteome</keyword>
<feature type="transmembrane region" description="Helical" evidence="8">
    <location>
        <begin position="410"/>
        <end position="432"/>
    </location>
</feature>
<dbReference type="EMBL" id="JAGPXC010000005">
    <property type="protein sequence ID" value="KAH6652634.1"/>
    <property type="molecule type" value="Genomic_DNA"/>
</dbReference>
<dbReference type="AlphaFoldDB" id="A0A9P8UIB9"/>
<accession>A0A9P8UIB9</accession>
<evidence type="ECO:0000256" key="7">
    <source>
        <dbReference type="SAM" id="MobiDB-lite"/>
    </source>
</evidence>